<feature type="domain" description="Cyanate lyase C-terminal" evidence="6">
    <location>
        <begin position="85"/>
        <end position="157"/>
    </location>
</feature>
<comment type="function">
    <text evidence="4">Transcriptional coactivator that stimulates GCN4-dependent transcriptional activity by bridging the DNA-binding region of GCN4 and TBP (SPT15), thereby recruiting TBP to GCN4-bound promoters. Involved in induction of the ribosome quality control (RQC) pathway; a pathway that degrades nascent peptide chains during problematic translation. Required to prevent stalled ribosomes from frameshifting.</text>
</comment>
<reference evidence="7" key="1">
    <citation type="submission" date="2014-08" db="EMBL/GenBank/DDBJ databases">
        <authorList>
            <person name="Sharma Rahul"/>
            <person name="Thines Marco"/>
        </authorList>
    </citation>
    <scope>NUCLEOTIDE SEQUENCE</scope>
</reference>
<dbReference type="Gene3D" id="3.30.1160.10">
    <property type="entry name" value="Cyanate lyase, C-terminal domain"/>
    <property type="match status" value="1"/>
</dbReference>
<comment type="catalytic activity">
    <reaction evidence="5">
        <text>cyanate + hydrogencarbonate + 3 H(+) = NH4(+) + 2 CO2</text>
        <dbReference type="Rhea" id="RHEA:11120"/>
        <dbReference type="ChEBI" id="CHEBI:15378"/>
        <dbReference type="ChEBI" id="CHEBI:16526"/>
        <dbReference type="ChEBI" id="CHEBI:17544"/>
        <dbReference type="ChEBI" id="CHEBI:28938"/>
        <dbReference type="ChEBI" id="CHEBI:29195"/>
        <dbReference type="EC" id="4.2.1.104"/>
    </reaction>
</comment>
<evidence type="ECO:0000259" key="6">
    <source>
        <dbReference type="SMART" id="SM01116"/>
    </source>
</evidence>
<dbReference type="EMBL" id="LN483142">
    <property type="protein sequence ID" value="CED82820.1"/>
    <property type="molecule type" value="Genomic_DNA"/>
</dbReference>
<dbReference type="InterPro" id="IPR003712">
    <property type="entry name" value="Cyanate_lyase_C"/>
</dbReference>
<evidence type="ECO:0000256" key="3">
    <source>
        <dbReference type="ARBA" id="ARBA00023239"/>
    </source>
</evidence>
<dbReference type="SMART" id="SM01116">
    <property type="entry name" value="Cyanate_lyase"/>
    <property type="match status" value="1"/>
</dbReference>
<comment type="similarity">
    <text evidence="5">Belongs to the cyanase family.</text>
</comment>
<evidence type="ECO:0000313" key="7">
    <source>
        <dbReference type="EMBL" id="CED82820.1"/>
    </source>
</evidence>
<dbReference type="PANTHER" id="PTHR34186:SF2">
    <property type="entry name" value="CYANATE HYDRATASE"/>
    <property type="match status" value="1"/>
</dbReference>
<evidence type="ECO:0000256" key="4">
    <source>
        <dbReference type="ARBA" id="ARBA00035107"/>
    </source>
</evidence>
<evidence type="ECO:0000256" key="2">
    <source>
        <dbReference type="ARBA" id="ARBA00009802"/>
    </source>
</evidence>
<dbReference type="InterPro" id="IPR010982">
    <property type="entry name" value="Lambda_DNA-bd_dom_sf"/>
</dbReference>
<feature type="active site" evidence="5">
    <location>
        <position position="101"/>
    </location>
</feature>
<evidence type="ECO:0000256" key="5">
    <source>
        <dbReference type="HAMAP-Rule" id="MF_03139"/>
    </source>
</evidence>
<dbReference type="PANTHER" id="PTHR34186">
    <property type="entry name" value="CYANATE HYDRATASE"/>
    <property type="match status" value="1"/>
</dbReference>
<organism evidence="7">
    <name type="scientific">Phaffia rhodozyma</name>
    <name type="common">Yeast</name>
    <name type="synonym">Xanthophyllomyces dendrorhous</name>
    <dbReference type="NCBI Taxonomy" id="264483"/>
    <lineage>
        <taxon>Eukaryota</taxon>
        <taxon>Fungi</taxon>
        <taxon>Dikarya</taxon>
        <taxon>Basidiomycota</taxon>
        <taxon>Agaricomycotina</taxon>
        <taxon>Tremellomycetes</taxon>
        <taxon>Cystofilobasidiales</taxon>
        <taxon>Mrakiaceae</taxon>
        <taxon>Phaffia</taxon>
    </lineage>
</organism>
<dbReference type="CDD" id="cd00093">
    <property type="entry name" value="HTH_XRE"/>
    <property type="match status" value="1"/>
</dbReference>
<dbReference type="SUPFAM" id="SSF55234">
    <property type="entry name" value="Cyanase C-terminal domain"/>
    <property type="match status" value="1"/>
</dbReference>
<sequence length="157" mass="17475">MSLNNLSEISKILLAAKAESKLTFEQIASRMDRSEVFVAAIFYGQAKPSEEDLKKLGLVLGGHVASALMKPVTGMGEGYFPSRGDLWSSPPKDPMLYRLYEIMVVYGYPLKHVINEKFGDGIISAVDFHAEVEREQDPKGDRVKITLNGKFLPHAKF</sequence>
<gene>
    <name evidence="5" type="primary">cyn1</name>
</gene>
<dbReference type="SUPFAM" id="SSF47413">
    <property type="entry name" value="lambda repressor-like DNA-binding domains"/>
    <property type="match status" value="1"/>
</dbReference>
<name>A0A0F7SQQ2_PHARH</name>
<keyword evidence="3 5" id="KW-0456">Lyase</keyword>
<protein>
    <recommendedName>
        <fullName evidence="5">Cyanate hydratase</fullName>
        <shortName evidence="5">Cyanase</shortName>
        <ecNumber evidence="5">4.2.1.104</ecNumber>
    </recommendedName>
    <alternativeName>
        <fullName evidence="5">Cyanate hydrolase</fullName>
    </alternativeName>
    <alternativeName>
        <fullName evidence="5">Cyanate lyase</fullName>
    </alternativeName>
</protein>
<dbReference type="NCBIfam" id="NF002773">
    <property type="entry name" value="PRK02866.1"/>
    <property type="match status" value="1"/>
</dbReference>
<feature type="active site" evidence="5">
    <location>
        <position position="124"/>
    </location>
</feature>
<dbReference type="InterPro" id="IPR008076">
    <property type="entry name" value="Cyanase"/>
</dbReference>
<dbReference type="PRINTS" id="PR01693">
    <property type="entry name" value="CYANASE"/>
</dbReference>
<dbReference type="InterPro" id="IPR001387">
    <property type="entry name" value="Cro/C1-type_HTH"/>
</dbReference>
<dbReference type="PIRSF" id="PIRSF001263">
    <property type="entry name" value="Cyanate_hydratas"/>
    <property type="match status" value="1"/>
</dbReference>
<dbReference type="GO" id="GO:0003677">
    <property type="term" value="F:DNA binding"/>
    <property type="evidence" value="ECO:0007669"/>
    <property type="project" value="InterPro"/>
</dbReference>
<comment type="function">
    <text evidence="1 5">Catalyzes the reaction of cyanate with bicarbonate to produce ammonia and carbon dioxide.</text>
</comment>
<dbReference type="EC" id="4.2.1.104" evidence="5"/>
<feature type="active site" evidence="5">
    <location>
        <position position="98"/>
    </location>
</feature>
<dbReference type="AlphaFoldDB" id="A0A0F7SQQ2"/>
<evidence type="ECO:0000256" key="1">
    <source>
        <dbReference type="ARBA" id="ARBA00003561"/>
    </source>
</evidence>
<proteinExistence type="inferred from homology"/>
<dbReference type="InterPro" id="IPR036581">
    <property type="entry name" value="Cyanate_lyase_C_sf"/>
</dbReference>
<dbReference type="HAMAP" id="MF_00535">
    <property type="entry name" value="Cyanate_hydrat"/>
    <property type="match status" value="1"/>
</dbReference>
<comment type="similarity">
    <text evidence="2">Belongs to the MBF1 family.</text>
</comment>
<dbReference type="Gene3D" id="1.10.260.40">
    <property type="entry name" value="lambda repressor-like DNA-binding domains"/>
    <property type="match status" value="1"/>
</dbReference>
<dbReference type="NCBIfam" id="TIGR00673">
    <property type="entry name" value="cynS"/>
    <property type="match status" value="1"/>
</dbReference>
<accession>A0A0F7SQQ2</accession>
<dbReference type="Pfam" id="PF02560">
    <property type="entry name" value="Cyanate_lyase"/>
    <property type="match status" value="1"/>
</dbReference>
<dbReference type="GO" id="GO:0008824">
    <property type="term" value="F:cyanate hydratase activity"/>
    <property type="evidence" value="ECO:0007669"/>
    <property type="project" value="UniProtKB-UniRule"/>
</dbReference>